<dbReference type="Gene3D" id="3.50.20.10">
    <property type="entry name" value="Pyruvoyl-Dependent Histidine Decarboxylase, subunit B"/>
    <property type="match status" value="1"/>
</dbReference>
<evidence type="ECO:0000256" key="1">
    <source>
        <dbReference type="ARBA" id="ARBA00001928"/>
    </source>
</evidence>
<dbReference type="STRING" id="1356854.N007_00780"/>
<dbReference type="Pfam" id="PF01862">
    <property type="entry name" value="PvlArgDC"/>
    <property type="match status" value="1"/>
</dbReference>
<proteinExistence type="inferred from homology"/>
<evidence type="ECO:0000256" key="8">
    <source>
        <dbReference type="ARBA" id="ARBA00049309"/>
    </source>
</evidence>
<dbReference type="eggNOG" id="COG1945">
    <property type="taxonomic scope" value="Bacteria"/>
</dbReference>
<reference evidence="10" key="1">
    <citation type="journal article" date="2022" name="G3 (Bethesda)">
        <title>Unveiling the complete genome sequence of Alicyclobacillus acidoterrestris DSM 3922T, a taint-producing strain.</title>
        <authorList>
            <person name="Leonardo I.C."/>
            <person name="Barreto Crespo M.T."/>
            <person name="Gaspar F.B."/>
        </authorList>
    </citation>
    <scope>NUCLEOTIDE SEQUENCE [LARGE SCALE GENOMIC DNA]</scope>
    <source>
        <strain evidence="10">DSM 3922</strain>
    </source>
</reference>
<gene>
    <name evidence="9" type="ORF">K1I37_07995</name>
</gene>
<keyword evidence="6" id="KW-0456">Lyase</keyword>
<evidence type="ECO:0000313" key="10">
    <source>
        <dbReference type="Proteomes" id="UP000829401"/>
    </source>
</evidence>
<comment type="similarity">
    <text evidence="2">Belongs to the pyruvoyl-dependent arginine decarboxylase family.</text>
</comment>
<name>T0D9Z7_ALIAG</name>
<dbReference type="Proteomes" id="UP000829401">
    <property type="component" value="Chromosome"/>
</dbReference>
<dbReference type="KEGG" id="aaco:K1I37_07995"/>
<keyword evidence="7" id="KW-0670">Pyruvate</keyword>
<comment type="cofactor">
    <cofactor evidence="1">
        <name>pyruvate</name>
        <dbReference type="ChEBI" id="CHEBI:15361"/>
    </cofactor>
</comment>
<dbReference type="InterPro" id="IPR016105">
    <property type="entry name" value="Pyr-dep_his/arg-deCO2ase_sand"/>
</dbReference>
<evidence type="ECO:0000256" key="4">
    <source>
        <dbReference type="ARBA" id="ARBA00014727"/>
    </source>
</evidence>
<dbReference type="GO" id="GO:0006527">
    <property type="term" value="P:L-arginine catabolic process"/>
    <property type="evidence" value="ECO:0007669"/>
    <property type="project" value="InterPro"/>
</dbReference>
<keyword evidence="5" id="KW-0210">Decarboxylase</keyword>
<evidence type="ECO:0000256" key="2">
    <source>
        <dbReference type="ARBA" id="ARBA00008611"/>
    </source>
</evidence>
<dbReference type="EC" id="4.1.1.19" evidence="3"/>
<dbReference type="SFLD" id="SFLDG01170">
    <property type="entry name" value="Pyruvoyl-dependent_arginine_de"/>
    <property type="match status" value="1"/>
</dbReference>
<dbReference type="EMBL" id="CP080467">
    <property type="protein sequence ID" value="UNO50400.1"/>
    <property type="molecule type" value="Genomic_DNA"/>
</dbReference>
<dbReference type="SUPFAM" id="SSF56271">
    <property type="entry name" value="Pyruvoyl-dependent histidine and arginine decarboxylases"/>
    <property type="match status" value="1"/>
</dbReference>
<dbReference type="InterPro" id="IPR016104">
    <property type="entry name" value="Pyr-dep_his/arg-deCO2ase"/>
</dbReference>
<evidence type="ECO:0000256" key="6">
    <source>
        <dbReference type="ARBA" id="ARBA00023239"/>
    </source>
</evidence>
<organism evidence="9 10">
    <name type="scientific">Alicyclobacillus acidoterrestris (strain ATCC 49025 / DSM 3922 / CIP 106132 / NCIMB 13137 / GD3B)</name>
    <dbReference type="NCBI Taxonomy" id="1356854"/>
    <lineage>
        <taxon>Bacteria</taxon>
        <taxon>Bacillati</taxon>
        <taxon>Bacillota</taxon>
        <taxon>Bacilli</taxon>
        <taxon>Bacillales</taxon>
        <taxon>Alicyclobacillaceae</taxon>
        <taxon>Alicyclobacillus</taxon>
    </lineage>
</organism>
<dbReference type="InterPro" id="IPR002724">
    <property type="entry name" value="Pyruvoyl-dep_arg_deCO2ase"/>
</dbReference>
<evidence type="ECO:0000256" key="7">
    <source>
        <dbReference type="ARBA" id="ARBA00023317"/>
    </source>
</evidence>
<accession>T0D9Z7</accession>
<dbReference type="AlphaFoldDB" id="T0D9Z7"/>
<protein>
    <recommendedName>
        <fullName evidence="4">Pyruvoyl-dependent arginine decarboxylase AaxB</fullName>
        <ecNumber evidence="3">4.1.1.19</ecNumber>
    </recommendedName>
</protein>
<evidence type="ECO:0000256" key="5">
    <source>
        <dbReference type="ARBA" id="ARBA00022793"/>
    </source>
</evidence>
<evidence type="ECO:0000256" key="3">
    <source>
        <dbReference type="ARBA" id="ARBA00012426"/>
    </source>
</evidence>
<keyword evidence="10" id="KW-1185">Reference proteome</keyword>
<dbReference type="OrthoDB" id="1012893at2"/>
<dbReference type="PANTHER" id="PTHR40438">
    <property type="entry name" value="PYRUVOYL-DEPENDENT ARGININE DECARBOXYLASE"/>
    <property type="match status" value="1"/>
</dbReference>
<sequence length="195" mass="21843">MNPVERGTRALLISNRIPKDYILTKGYGDTDIGPGHDPWETGSFDMARQMAQIENFNIVRYTSILPPEATQIPIEQAKTLYHPGAVMEAIISQANGYQGDRICAGVGIVQVRRLADGRHMAGYAAEYIGNADKEGAKKFLHNSLVHEFTRRYDPAQYSLFDEKFCIQEHVVQHKYGTAIALIGFVTYIYPIVGHI</sequence>
<dbReference type="PANTHER" id="PTHR40438:SF1">
    <property type="entry name" value="PYRUVOYL-DEPENDENT ARGININE DECARBOXYLASE"/>
    <property type="match status" value="1"/>
</dbReference>
<accession>A0A9E6ZGZ6</accession>
<dbReference type="RefSeq" id="WP_021295893.1">
    <property type="nucleotide sequence ID" value="NZ_AURB01000112.1"/>
</dbReference>
<evidence type="ECO:0000313" key="9">
    <source>
        <dbReference type="EMBL" id="UNO50400.1"/>
    </source>
</evidence>
<dbReference type="GO" id="GO:0008792">
    <property type="term" value="F:arginine decarboxylase activity"/>
    <property type="evidence" value="ECO:0007669"/>
    <property type="project" value="UniProtKB-EC"/>
</dbReference>
<comment type="catalytic activity">
    <reaction evidence="8">
        <text>L-arginine + H(+) = agmatine + CO2</text>
        <dbReference type="Rhea" id="RHEA:17641"/>
        <dbReference type="ChEBI" id="CHEBI:15378"/>
        <dbReference type="ChEBI" id="CHEBI:16526"/>
        <dbReference type="ChEBI" id="CHEBI:32682"/>
        <dbReference type="ChEBI" id="CHEBI:58145"/>
        <dbReference type="EC" id="4.1.1.19"/>
    </reaction>
</comment>